<accession>A0A2M9ARG6</accession>
<evidence type="ECO:0000313" key="2">
    <source>
        <dbReference type="EMBL" id="PJJ48306.1"/>
    </source>
</evidence>
<organism evidence="2 3">
    <name type="scientific">Mumia flava</name>
    <dbReference type="NCBI Taxonomy" id="1348852"/>
    <lineage>
        <taxon>Bacteria</taxon>
        <taxon>Bacillati</taxon>
        <taxon>Actinomycetota</taxon>
        <taxon>Actinomycetes</taxon>
        <taxon>Propionibacteriales</taxon>
        <taxon>Nocardioidaceae</taxon>
        <taxon>Mumia</taxon>
    </lineage>
</organism>
<dbReference type="AlphaFoldDB" id="A0A2M9ARG6"/>
<keyword evidence="1" id="KW-0812">Transmembrane</keyword>
<evidence type="ECO:0000256" key="1">
    <source>
        <dbReference type="SAM" id="Phobius"/>
    </source>
</evidence>
<reference evidence="2 3" key="1">
    <citation type="submission" date="2017-11" db="EMBL/GenBank/DDBJ databases">
        <title>Genomic Encyclopedia of Archaeal and Bacterial Type Strains, Phase II (KMG-II): From Individual Species to Whole Genera.</title>
        <authorList>
            <person name="Goeker M."/>
        </authorList>
    </citation>
    <scope>NUCLEOTIDE SEQUENCE [LARGE SCALE GENOMIC DNA]</scope>
    <source>
        <strain evidence="2 3">DSM 27763</strain>
    </source>
</reference>
<dbReference type="EMBL" id="PGEZ01000003">
    <property type="protein sequence ID" value="PJJ48306.1"/>
    <property type="molecule type" value="Genomic_DNA"/>
</dbReference>
<proteinExistence type="predicted"/>
<gene>
    <name evidence="2" type="ORF">CLV56_4011</name>
</gene>
<evidence type="ECO:0000313" key="3">
    <source>
        <dbReference type="Proteomes" id="UP000230842"/>
    </source>
</evidence>
<keyword evidence="3" id="KW-1185">Reference proteome</keyword>
<dbReference type="RefSeq" id="WP_157805237.1">
    <property type="nucleotide sequence ID" value="NZ_PGEZ01000003.1"/>
</dbReference>
<feature type="transmembrane region" description="Helical" evidence="1">
    <location>
        <begin position="6"/>
        <end position="26"/>
    </location>
</feature>
<comment type="caution">
    <text evidence="2">The sequence shown here is derived from an EMBL/GenBank/DDBJ whole genome shotgun (WGS) entry which is preliminary data.</text>
</comment>
<protein>
    <submittedName>
        <fullName evidence="2">Uncharacterized protein</fullName>
    </submittedName>
</protein>
<keyword evidence="1" id="KW-0472">Membrane</keyword>
<keyword evidence="1" id="KW-1133">Transmembrane helix</keyword>
<sequence>MNEFIAIFSAGAATGAAILTGLDMWIEGRTRKAVARHWAKREAELDAEQAEMRARLGL</sequence>
<name>A0A2M9ARG6_9ACTN</name>
<dbReference type="Proteomes" id="UP000230842">
    <property type="component" value="Unassembled WGS sequence"/>
</dbReference>